<dbReference type="EMBL" id="BMAT01008189">
    <property type="protein sequence ID" value="GFR79867.1"/>
    <property type="molecule type" value="Genomic_DNA"/>
</dbReference>
<keyword evidence="1" id="KW-0233">DNA recombination</keyword>
<accession>A0AAV4G2F2</accession>
<organism evidence="2 3">
    <name type="scientific">Elysia marginata</name>
    <dbReference type="NCBI Taxonomy" id="1093978"/>
    <lineage>
        <taxon>Eukaryota</taxon>
        <taxon>Metazoa</taxon>
        <taxon>Spiralia</taxon>
        <taxon>Lophotrochozoa</taxon>
        <taxon>Mollusca</taxon>
        <taxon>Gastropoda</taxon>
        <taxon>Heterobranchia</taxon>
        <taxon>Euthyneura</taxon>
        <taxon>Panpulmonata</taxon>
        <taxon>Sacoglossa</taxon>
        <taxon>Placobranchoidea</taxon>
        <taxon>Plakobranchidae</taxon>
        <taxon>Elysia</taxon>
    </lineage>
</organism>
<evidence type="ECO:0000313" key="2">
    <source>
        <dbReference type="EMBL" id="GFR79867.1"/>
    </source>
</evidence>
<dbReference type="GO" id="GO:0006310">
    <property type="term" value="P:DNA recombination"/>
    <property type="evidence" value="ECO:0007669"/>
    <property type="project" value="UniProtKB-KW"/>
</dbReference>
<proteinExistence type="predicted"/>
<comment type="caution">
    <text evidence="2">The sequence shown here is derived from an EMBL/GenBank/DDBJ whole genome shotgun (WGS) entry which is preliminary data.</text>
</comment>
<sequence length="422" mass="47414">MRCRCSTSIRLGNGDQFCQCTYSPPRQGIRNYLFTIGLCYSDCSGLEGQNLVSKTKRIVNNTTNSPTPGKPVLYTPQHRYARGIKKSQVGVVCLEDLWADKLKNQKWNAHCIEKFSQFLAPSTLEQYNKYVAMFQQYCIDNETHFPPEKWESQACVANFLNQRAELSERPESLLKTITAALKHYFKAIDQNFNWESIESFVKALIKVNTKRPAGRTKVMPIQSFMNLFESWGPNRDLSLKKLRQKAITSLALAAMCRPSDLAPRVGLFRNQILFKPNGCLVVQFFGTKNDSDRHGFEVQIDPSSNPLTDPVSCLREYIEKTKIHVGVTGPLFVNTTPPCMAMSAASVSSVLRDSIKEAGLGPEFTARCFRPTGATAAVLGGVAAHTARTLGRWKTDDVFFNSYVFPLDPDSITDKMFLVKLM</sequence>
<gene>
    <name evidence="2" type="ORF">ElyMa_004032200</name>
</gene>
<name>A0AAV4G2F2_9GAST</name>
<dbReference type="Proteomes" id="UP000762676">
    <property type="component" value="Unassembled WGS sequence"/>
</dbReference>
<evidence type="ECO:0000313" key="3">
    <source>
        <dbReference type="Proteomes" id="UP000762676"/>
    </source>
</evidence>
<dbReference type="InterPro" id="IPR052925">
    <property type="entry name" value="Phage_Integrase-like_Recomb"/>
</dbReference>
<evidence type="ECO:0000256" key="1">
    <source>
        <dbReference type="ARBA" id="ARBA00023172"/>
    </source>
</evidence>
<dbReference type="GO" id="GO:0015074">
    <property type="term" value="P:DNA integration"/>
    <property type="evidence" value="ECO:0007669"/>
    <property type="project" value="InterPro"/>
</dbReference>
<dbReference type="InterPro" id="IPR013762">
    <property type="entry name" value="Integrase-like_cat_sf"/>
</dbReference>
<dbReference type="InterPro" id="IPR011010">
    <property type="entry name" value="DNA_brk_join_enz"/>
</dbReference>
<reference evidence="2 3" key="1">
    <citation type="journal article" date="2021" name="Elife">
        <title>Chloroplast acquisition without the gene transfer in kleptoplastic sea slugs, Plakobranchus ocellatus.</title>
        <authorList>
            <person name="Maeda T."/>
            <person name="Takahashi S."/>
            <person name="Yoshida T."/>
            <person name="Shimamura S."/>
            <person name="Takaki Y."/>
            <person name="Nagai Y."/>
            <person name="Toyoda A."/>
            <person name="Suzuki Y."/>
            <person name="Arimoto A."/>
            <person name="Ishii H."/>
            <person name="Satoh N."/>
            <person name="Nishiyama T."/>
            <person name="Hasebe M."/>
            <person name="Maruyama T."/>
            <person name="Minagawa J."/>
            <person name="Obokata J."/>
            <person name="Shigenobu S."/>
        </authorList>
    </citation>
    <scope>NUCLEOTIDE SEQUENCE [LARGE SCALE GENOMIC DNA]</scope>
</reference>
<protein>
    <submittedName>
        <fullName evidence="2">Integrase</fullName>
    </submittedName>
</protein>
<dbReference type="AlphaFoldDB" id="A0AAV4G2F2"/>
<dbReference type="SUPFAM" id="SSF56349">
    <property type="entry name" value="DNA breaking-rejoining enzymes"/>
    <property type="match status" value="1"/>
</dbReference>
<dbReference type="PANTHER" id="PTHR34605">
    <property type="entry name" value="PHAGE_INTEGRASE DOMAIN-CONTAINING PROTEIN"/>
    <property type="match status" value="1"/>
</dbReference>
<keyword evidence="3" id="KW-1185">Reference proteome</keyword>
<dbReference type="PANTHER" id="PTHR34605:SF4">
    <property type="entry name" value="DNA ADENINE METHYLTRANSFERASE"/>
    <property type="match status" value="1"/>
</dbReference>
<dbReference type="GO" id="GO:0003677">
    <property type="term" value="F:DNA binding"/>
    <property type="evidence" value="ECO:0007669"/>
    <property type="project" value="InterPro"/>
</dbReference>
<dbReference type="Gene3D" id="1.10.443.10">
    <property type="entry name" value="Intergrase catalytic core"/>
    <property type="match status" value="1"/>
</dbReference>